<evidence type="ECO:0000313" key="17">
    <source>
        <dbReference type="EMBL" id="KYG31978.1"/>
    </source>
</evidence>
<dbReference type="InterPro" id="IPR012947">
    <property type="entry name" value="tRNA_SAD"/>
</dbReference>
<comment type="catalytic activity">
    <reaction evidence="12 13">
        <text>tRNA(Thr) + L-threonine + ATP = L-threonyl-tRNA(Thr) + AMP + diphosphate + H(+)</text>
        <dbReference type="Rhea" id="RHEA:24624"/>
        <dbReference type="Rhea" id="RHEA-COMP:9670"/>
        <dbReference type="Rhea" id="RHEA-COMP:9704"/>
        <dbReference type="ChEBI" id="CHEBI:15378"/>
        <dbReference type="ChEBI" id="CHEBI:30616"/>
        <dbReference type="ChEBI" id="CHEBI:33019"/>
        <dbReference type="ChEBI" id="CHEBI:57926"/>
        <dbReference type="ChEBI" id="CHEBI:78442"/>
        <dbReference type="ChEBI" id="CHEBI:78534"/>
        <dbReference type="ChEBI" id="CHEBI:456215"/>
        <dbReference type="EC" id="6.1.1.3"/>
    </reaction>
</comment>
<dbReference type="AlphaFoldDB" id="A0A161Q6K3"/>
<keyword evidence="14" id="KW-0175">Coiled coil</keyword>
<evidence type="ECO:0000256" key="3">
    <source>
        <dbReference type="ARBA" id="ARBA00022555"/>
    </source>
</evidence>
<dbReference type="RefSeq" id="WP_061948332.1">
    <property type="nucleotide sequence ID" value="NZ_LTAO01000012.1"/>
</dbReference>
<keyword evidence="8 13" id="KW-0067">ATP-binding</keyword>
<evidence type="ECO:0000256" key="8">
    <source>
        <dbReference type="ARBA" id="ARBA00022840"/>
    </source>
</evidence>
<organism evidence="17 18">
    <name type="scientific">Alkalihalobacillus trypoxylicola</name>
    <dbReference type="NCBI Taxonomy" id="519424"/>
    <lineage>
        <taxon>Bacteria</taxon>
        <taxon>Bacillati</taxon>
        <taxon>Bacillota</taxon>
        <taxon>Bacilli</taxon>
        <taxon>Bacillales</taxon>
        <taxon>Bacillaceae</taxon>
        <taxon>Alkalihalobacillus</taxon>
    </lineage>
</organism>
<dbReference type="InterPro" id="IPR002314">
    <property type="entry name" value="aa-tRNA-synt_IIb"/>
</dbReference>
<dbReference type="InterPro" id="IPR006195">
    <property type="entry name" value="aa-tRNA-synth_II"/>
</dbReference>
<dbReference type="Pfam" id="PF03129">
    <property type="entry name" value="HGTP_anticodon"/>
    <property type="match status" value="1"/>
</dbReference>
<dbReference type="InterPro" id="IPR002320">
    <property type="entry name" value="Thr-tRNA-ligase_IIa"/>
</dbReference>
<dbReference type="InterPro" id="IPR012675">
    <property type="entry name" value="Beta-grasp_dom_sf"/>
</dbReference>
<feature type="domain" description="TGS" evidence="16">
    <location>
        <begin position="1"/>
        <end position="65"/>
    </location>
</feature>
<dbReference type="NCBIfam" id="TIGR00418">
    <property type="entry name" value="thrS"/>
    <property type="match status" value="1"/>
</dbReference>
<dbReference type="GO" id="GO:0140096">
    <property type="term" value="F:catalytic activity, acting on a protein"/>
    <property type="evidence" value="ECO:0007669"/>
    <property type="project" value="UniProtKB-ARBA"/>
</dbReference>
<dbReference type="PRINTS" id="PR01047">
    <property type="entry name" value="TRNASYNTHTHR"/>
</dbReference>
<evidence type="ECO:0000256" key="10">
    <source>
        <dbReference type="ARBA" id="ARBA00022917"/>
    </source>
</evidence>
<keyword evidence="7 13" id="KW-0862">Zinc</keyword>
<keyword evidence="3 13" id="KW-0820">tRNA-binding</keyword>
<dbReference type="SUPFAM" id="SSF81271">
    <property type="entry name" value="TGS-like"/>
    <property type="match status" value="1"/>
</dbReference>
<evidence type="ECO:0000256" key="13">
    <source>
        <dbReference type="HAMAP-Rule" id="MF_00184"/>
    </source>
</evidence>
<dbReference type="CDD" id="cd00771">
    <property type="entry name" value="ThrRS_core"/>
    <property type="match status" value="1"/>
</dbReference>
<dbReference type="Pfam" id="PF00587">
    <property type="entry name" value="tRNA-synt_2b"/>
    <property type="match status" value="1"/>
</dbReference>
<dbReference type="PANTHER" id="PTHR11451:SF44">
    <property type="entry name" value="THREONINE--TRNA LIGASE, CHLOROPLASTIC_MITOCHONDRIAL 2"/>
    <property type="match status" value="1"/>
</dbReference>
<comment type="caution">
    <text evidence="13">Lacks conserved residue(s) required for the propagation of feature annotation.</text>
</comment>
<dbReference type="SUPFAM" id="SSF52954">
    <property type="entry name" value="Class II aaRS ABD-related"/>
    <property type="match status" value="1"/>
</dbReference>
<dbReference type="InterPro" id="IPR004154">
    <property type="entry name" value="Anticodon-bd"/>
</dbReference>
<feature type="coiled-coil region" evidence="14">
    <location>
        <begin position="114"/>
        <end position="141"/>
    </location>
</feature>
<evidence type="ECO:0000256" key="1">
    <source>
        <dbReference type="ARBA" id="ARBA00008226"/>
    </source>
</evidence>
<evidence type="ECO:0000256" key="14">
    <source>
        <dbReference type="SAM" id="Coils"/>
    </source>
</evidence>
<keyword evidence="6 13" id="KW-0547">Nucleotide-binding</keyword>
<keyword evidence="5 13" id="KW-0479">Metal-binding</keyword>
<feature type="domain" description="Aminoacyl-transfer RNA synthetases class-II family profile" evidence="15">
    <location>
        <begin position="278"/>
        <end position="538"/>
    </location>
</feature>
<dbReference type="InterPro" id="IPR004095">
    <property type="entry name" value="TGS"/>
</dbReference>
<gene>
    <name evidence="13" type="primary">thrS</name>
    <name evidence="17" type="ORF">AZF04_04170</name>
</gene>
<evidence type="ECO:0000256" key="11">
    <source>
        <dbReference type="ARBA" id="ARBA00023146"/>
    </source>
</evidence>
<proteinExistence type="inferred from homology"/>
<dbReference type="GO" id="GO:0046872">
    <property type="term" value="F:metal ion binding"/>
    <property type="evidence" value="ECO:0007669"/>
    <property type="project" value="UniProtKB-KW"/>
</dbReference>
<evidence type="ECO:0000256" key="5">
    <source>
        <dbReference type="ARBA" id="ARBA00022723"/>
    </source>
</evidence>
<evidence type="ECO:0000256" key="12">
    <source>
        <dbReference type="ARBA" id="ARBA00049515"/>
    </source>
</evidence>
<comment type="cofactor">
    <cofactor evidence="13">
        <name>Zn(2+)</name>
        <dbReference type="ChEBI" id="CHEBI:29105"/>
    </cofactor>
    <text evidence="13">Binds 1 zinc ion per subunit.</text>
</comment>
<protein>
    <recommendedName>
        <fullName evidence="13">Threonine--tRNA ligase</fullName>
        <ecNumber evidence="13">6.1.1.3</ecNumber>
    </recommendedName>
    <alternativeName>
        <fullName evidence="13">Threonyl-tRNA synthetase</fullName>
        <shortName evidence="13">ThrRS</shortName>
    </alternativeName>
</protein>
<feature type="binding site" evidence="13">
    <location>
        <position position="339"/>
    </location>
    <ligand>
        <name>Zn(2+)</name>
        <dbReference type="ChEBI" id="CHEBI:29105"/>
        <note>catalytic</note>
    </ligand>
</feature>
<dbReference type="Proteomes" id="UP000075806">
    <property type="component" value="Unassembled WGS sequence"/>
</dbReference>
<dbReference type="InterPro" id="IPR047246">
    <property type="entry name" value="ThrRS_anticodon"/>
</dbReference>
<keyword evidence="9 13" id="KW-0694">RNA-binding</keyword>
<dbReference type="InterPro" id="IPR012676">
    <property type="entry name" value="TGS-like"/>
</dbReference>
<dbReference type="PROSITE" id="PS51880">
    <property type="entry name" value="TGS"/>
    <property type="match status" value="1"/>
</dbReference>
<name>A0A161Q6K3_9BACI</name>
<evidence type="ECO:0000256" key="2">
    <source>
        <dbReference type="ARBA" id="ARBA00022490"/>
    </source>
</evidence>
<sequence length="645" mass="74840">MREKKIVVVLADGRKKEVEQGCSILEVAKSISSQLGKEAIAGEVNGKLVELSYLLEEQVSLKVITLSSEEGLAILRHHCTHLLAQALQNLYDSVQLGAGSVNGYSFYYDVQLNRSLTESDLKQIEKEMKRLIDENALIEQVEVPFEEAKQWLKKEGEIFKEELLNDRLGEKWVRFYKQGEFIDLCHESYPLLPSLSFIKAFQLTHVSGAYWQGNSNGEVMQRVAGVAFAHNNDLMNHVKDLKEASLRDHRKLGKQLELFMFSEECPGMPLYLPKGQILRNELEQFSREIQLEAGYKEVRTPSMMNQRLWKQSGHWEHYQENMYFSEVDQEMFALKPMNCPGHMLIFKNQLISYRDLPIRYAEFGQVHRHEFSGALNGLLRVRTFCQDDAHIFVSEDQIESEIKGVFALIEVMYRTFGFEYFIELSTRPQDFMGSEQLWRSSERGLKKVLDDLELPYQVNEGDGAFYGPKIDFHIKDALNRNHQCATIQLDFQMPEKFDLSYINEENERVRPVVIHRAIYGSIDRFLAILIEHYAGAFPVWLSPVQIEIIPISSAHFEYGLWLKQELKKVGIRVEFNQSDEKLGYKIRTAQLLKVPYVVIVGDEEIKNKSVNVRKYGEKQSKMVDFEVFSQEILRFIQERSLNVNV</sequence>
<evidence type="ECO:0000259" key="16">
    <source>
        <dbReference type="PROSITE" id="PS51880"/>
    </source>
</evidence>
<feature type="binding site" evidence="13">
    <location>
        <position position="390"/>
    </location>
    <ligand>
        <name>Zn(2+)</name>
        <dbReference type="ChEBI" id="CHEBI:29105"/>
        <note>catalytic</note>
    </ligand>
</feature>
<dbReference type="FunFam" id="3.30.930.10:FF:000002">
    <property type="entry name" value="Threonine--tRNA ligase"/>
    <property type="match status" value="1"/>
</dbReference>
<dbReference type="EC" id="6.1.1.3" evidence="13"/>
<dbReference type="STRING" id="519424.AZF04_04170"/>
<dbReference type="InterPro" id="IPR018163">
    <property type="entry name" value="Thr/Ala-tRNA-synth_IIc_edit"/>
</dbReference>
<dbReference type="GO" id="GO:0006435">
    <property type="term" value="P:threonyl-tRNA aminoacylation"/>
    <property type="evidence" value="ECO:0007669"/>
    <property type="project" value="UniProtKB-UniRule"/>
</dbReference>
<dbReference type="GO" id="GO:0005524">
    <property type="term" value="F:ATP binding"/>
    <property type="evidence" value="ECO:0007669"/>
    <property type="project" value="UniProtKB-UniRule"/>
</dbReference>
<evidence type="ECO:0000256" key="9">
    <source>
        <dbReference type="ARBA" id="ARBA00022884"/>
    </source>
</evidence>
<evidence type="ECO:0000256" key="6">
    <source>
        <dbReference type="ARBA" id="ARBA00022741"/>
    </source>
</evidence>
<dbReference type="PANTHER" id="PTHR11451">
    <property type="entry name" value="THREONINE-TRNA LIGASE"/>
    <property type="match status" value="1"/>
</dbReference>
<evidence type="ECO:0000256" key="4">
    <source>
        <dbReference type="ARBA" id="ARBA00022598"/>
    </source>
</evidence>
<keyword evidence="11 13" id="KW-0030">Aminoacyl-tRNA synthetase</keyword>
<dbReference type="Pfam" id="PF02824">
    <property type="entry name" value="TGS"/>
    <property type="match status" value="1"/>
</dbReference>
<accession>A0A161Q6K3</accession>
<reference evidence="17" key="1">
    <citation type="submission" date="2016-02" db="EMBL/GenBank/DDBJ databases">
        <title>Genome sequence of Bacillus trypoxylicola KCTC 13244(T).</title>
        <authorList>
            <person name="Jeong H."/>
            <person name="Park S.-H."/>
            <person name="Choi S.-K."/>
        </authorList>
    </citation>
    <scope>NUCLEOTIDE SEQUENCE [LARGE SCALE GENOMIC DNA]</scope>
    <source>
        <strain evidence="17">KCTC 13244</strain>
    </source>
</reference>
<dbReference type="GO" id="GO:0016740">
    <property type="term" value="F:transferase activity"/>
    <property type="evidence" value="ECO:0007669"/>
    <property type="project" value="UniProtKB-ARBA"/>
</dbReference>
<dbReference type="FunFam" id="3.40.50.800:FF:000001">
    <property type="entry name" value="Threonine--tRNA ligase"/>
    <property type="match status" value="1"/>
</dbReference>
<comment type="subcellular location">
    <subcellularLocation>
        <location evidence="13">Cytoplasm</location>
    </subcellularLocation>
</comment>
<keyword evidence="4 13" id="KW-0436">Ligase</keyword>
<dbReference type="CDD" id="cd01667">
    <property type="entry name" value="TGS_ThrRS"/>
    <property type="match status" value="1"/>
</dbReference>
<dbReference type="SMART" id="SM00863">
    <property type="entry name" value="tRNA_SAD"/>
    <property type="match status" value="1"/>
</dbReference>
<dbReference type="OrthoDB" id="9802304at2"/>
<dbReference type="Gene3D" id="3.10.20.30">
    <property type="match status" value="1"/>
</dbReference>
<dbReference type="InterPro" id="IPR045864">
    <property type="entry name" value="aa-tRNA-synth_II/BPL/LPL"/>
</dbReference>
<dbReference type="GO" id="GO:0004829">
    <property type="term" value="F:threonine-tRNA ligase activity"/>
    <property type="evidence" value="ECO:0007669"/>
    <property type="project" value="UniProtKB-UniRule"/>
</dbReference>
<dbReference type="EMBL" id="LTAO01000012">
    <property type="protein sequence ID" value="KYG31978.1"/>
    <property type="molecule type" value="Genomic_DNA"/>
</dbReference>
<comment type="similarity">
    <text evidence="1 13">Belongs to the class-II aminoacyl-tRNA synthetase family.</text>
</comment>
<keyword evidence="18" id="KW-1185">Reference proteome</keyword>
<comment type="caution">
    <text evidence="17">The sequence shown here is derived from an EMBL/GenBank/DDBJ whole genome shotgun (WGS) entry which is preliminary data.</text>
</comment>
<keyword evidence="10 13" id="KW-0648">Protein biosynthesis</keyword>
<dbReference type="Gene3D" id="3.40.50.800">
    <property type="entry name" value="Anticodon-binding domain"/>
    <property type="match status" value="1"/>
</dbReference>
<dbReference type="GO" id="GO:0005737">
    <property type="term" value="C:cytoplasm"/>
    <property type="evidence" value="ECO:0007669"/>
    <property type="project" value="UniProtKB-SubCell"/>
</dbReference>
<evidence type="ECO:0000256" key="7">
    <source>
        <dbReference type="ARBA" id="ARBA00022833"/>
    </source>
</evidence>
<dbReference type="PROSITE" id="PS50862">
    <property type="entry name" value="AA_TRNA_LIGASE_II"/>
    <property type="match status" value="1"/>
</dbReference>
<evidence type="ECO:0000259" key="15">
    <source>
        <dbReference type="PROSITE" id="PS50862"/>
    </source>
</evidence>
<comment type="subunit">
    <text evidence="13">Homodimer.</text>
</comment>
<keyword evidence="2 13" id="KW-0963">Cytoplasm</keyword>
<dbReference type="InterPro" id="IPR036621">
    <property type="entry name" value="Anticodon-bd_dom_sf"/>
</dbReference>
<dbReference type="Gene3D" id="3.30.930.10">
    <property type="entry name" value="Bira Bifunctional Protein, Domain 2"/>
    <property type="match status" value="1"/>
</dbReference>
<dbReference type="CDD" id="cd00860">
    <property type="entry name" value="ThrRS_anticodon"/>
    <property type="match status" value="1"/>
</dbReference>
<evidence type="ECO:0000313" key="18">
    <source>
        <dbReference type="Proteomes" id="UP000075806"/>
    </source>
</evidence>
<dbReference type="SUPFAM" id="SSF55186">
    <property type="entry name" value="ThrRS/AlaRS common domain"/>
    <property type="match status" value="1"/>
</dbReference>
<dbReference type="Gene3D" id="3.30.980.10">
    <property type="entry name" value="Threonyl-trna Synthetase, Chain A, domain 2"/>
    <property type="match status" value="1"/>
</dbReference>
<feature type="binding site" evidence="13">
    <location>
        <position position="515"/>
    </location>
    <ligand>
        <name>Zn(2+)</name>
        <dbReference type="ChEBI" id="CHEBI:29105"/>
        <note>catalytic</note>
    </ligand>
</feature>
<dbReference type="InterPro" id="IPR033728">
    <property type="entry name" value="ThrRS_core"/>
</dbReference>
<dbReference type="SUPFAM" id="SSF55681">
    <property type="entry name" value="Class II aaRS and biotin synthetases"/>
    <property type="match status" value="1"/>
</dbReference>
<dbReference type="HAMAP" id="MF_00184">
    <property type="entry name" value="Thr_tRNA_synth"/>
    <property type="match status" value="1"/>
</dbReference>
<dbReference type="GO" id="GO:0000049">
    <property type="term" value="F:tRNA binding"/>
    <property type="evidence" value="ECO:0007669"/>
    <property type="project" value="UniProtKB-KW"/>
</dbReference>